<comment type="caution">
    <text evidence="2">The sequence shown here is derived from an EMBL/GenBank/DDBJ whole genome shotgun (WGS) entry which is preliminary data.</text>
</comment>
<dbReference type="AlphaFoldDB" id="A0AA94JCU9"/>
<name>A0AA94JCU9_9GAMM</name>
<proteinExistence type="predicted"/>
<dbReference type="EMBL" id="PIPS01000002">
    <property type="protein sequence ID" value="RUO43297.1"/>
    <property type="molecule type" value="Genomic_DNA"/>
</dbReference>
<organism evidence="2 3">
    <name type="scientific">Idiomarina aquatica</name>
    <dbReference type="NCBI Taxonomy" id="1327752"/>
    <lineage>
        <taxon>Bacteria</taxon>
        <taxon>Pseudomonadati</taxon>
        <taxon>Pseudomonadota</taxon>
        <taxon>Gammaproteobacteria</taxon>
        <taxon>Alteromonadales</taxon>
        <taxon>Idiomarinaceae</taxon>
        <taxon>Idiomarina</taxon>
    </lineage>
</organism>
<evidence type="ECO:0000256" key="1">
    <source>
        <dbReference type="SAM" id="MobiDB-lite"/>
    </source>
</evidence>
<dbReference type="Proteomes" id="UP000286680">
    <property type="component" value="Unassembled WGS sequence"/>
</dbReference>
<evidence type="ECO:0000313" key="2">
    <source>
        <dbReference type="EMBL" id="RUO43297.1"/>
    </source>
</evidence>
<keyword evidence="3" id="KW-1185">Reference proteome</keyword>
<protein>
    <submittedName>
        <fullName evidence="2">PilZ domain-containing protein</fullName>
    </submittedName>
</protein>
<gene>
    <name evidence="2" type="ORF">CWE23_08060</name>
</gene>
<evidence type="ECO:0000313" key="3">
    <source>
        <dbReference type="Proteomes" id="UP000286680"/>
    </source>
</evidence>
<feature type="region of interest" description="Disordered" evidence="1">
    <location>
        <begin position="188"/>
        <end position="207"/>
    </location>
</feature>
<reference evidence="3" key="1">
    <citation type="journal article" date="2018" name="Front. Microbiol.">
        <title>Genome-Based Analysis Reveals the Taxonomy and Diversity of the Family Idiomarinaceae.</title>
        <authorList>
            <person name="Liu Y."/>
            <person name="Lai Q."/>
            <person name="Shao Z."/>
        </authorList>
    </citation>
    <scope>NUCLEOTIDE SEQUENCE [LARGE SCALE GENOMIC DNA]</scope>
    <source>
        <strain evidence="3">SN-14</strain>
    </source>
</reference>
<sequence length="207" mass="24043">MADSPISQTQQIGDFFTVAEQFPVNLEVLADDFEVPDRFDFEQEMPELFKVASNMVGSDQDLLQKLKMDSQHSPVLVTLLEQMNQRMVMMLGYLLRYEDDPQQRYDGIEYGGGGLRVLSNRPFEAGQLFRAKLFFKEESLAVYCYLRCDSCDYDDERQQQILTLAFAQILEQDQEHLIRASLHAQSRQLKRRAQQRQQQSKPTTDDA</sequence>
<accession>A0AA94JCU9</accession>
<dbReference type="RefSeq" id="WP_105306654.1">
    <property type="nucleotide sequence ID" value="NZ_PIPS01000002.1"/>
</dbReference>